<sequence length="441" mass="49957">MTELITIERFKPNSSDKSFDESDFEDDDDDSVTDNDTVIVAKVNSKKSAAKRSHRINARLPLIISTKTQPQRKKKHVQNIRIIKESSRPSKELILKKTIDLAQPKIQYVGIPMPAERIVRTLTPTMERSIVLRSVPTPVPILRSVASTPIYERPVVYRTRPTLIRARQSDANTLNVQLPKHARALVNKFLSTMQSAHGYTVRNVGSEPIHQVESFVSNVNQAKKTGNPVISTIQTTATHEVTDPRTHSVLLPAPLPPNQYYSNYPYSAPVMDQTIPYDMPYGWEPSAYDAMWQYDPSIGAMPGYPTDQTYYNNTIDPGYVQTSNLSMPQYKMYTTPYQTMPYVESTIPITNFTNTVKRSPLTNGSNNQYIDKATLTRIDDKQRILSPTKSSRTTNKTIIVHNNHPRPKQENIIIEKQVPIGAKIEATTILKERSTQTPRAY</sequence>
<evidence type="ECO:0000256" key="1">
    <source>
        <dbReference type="SAM" id="MobiDB-lite"/>
    </source>
</evidence>
<evidence type="ECO:0000313" key="3">
    <source>
        <dbReference type="EMBL" id="CAF3872340.1"/>
    </source>
</evidence>
<dbReference type="AlphaFoldDB" id="A0A814PLL7"/>
<dbReference type="Proteomes" id="UP000681722">
    <property type="component" value="Unassembled WGS sequence"/>
</dbReference>
<dbReference type="EMBL" id="CAJOBC010005680">
    <property type="protein sequence ID" value="CAF3872340.1"/>
    <property type="molecule type" value="Genomic_DNA"/>
</dbReference>
<evidence type="ECO:0000313" key="4">
    <source>
        <dbReference type="Proteomes" id="UP000663829"/>
    </source>
</evidence>
<gene>
    <name evidence="2" type="ORF">GPM918_LOCUS19078</name>
    <name evidence="3" type="ORF">SRO942_LOCUS19075</name>
</gene>
<organism evidence="2 4">
    <name type="scientific">Didymodactylos carnosus</name>
    <dbReference type="NCBI Taxonomy" id="1234261"/>
    <lineage>
        <taxon>Eukaryota</taxon>
        <taxon>Metazoa</taxon>
        <taxon>Spiralia</taxon>
        <taxon>Gnathifera</taxon>
        <taxon>Rotifera</taxon>
        <taxon>Eurotatoria</taxon>
        <taxon>Bdelloidea</taxon>
        <taxon>Philodinida</taxon>
        <taxon>Philodinidae</taxon>
        <taxon>Didymodactylos</taxon>
    </lineage>
</organism>
<name>A0A814PLL7_9BILA</name>
<dbReference type="EMBL" id="CAJNOQ010005680">
    <property type="protein sequence ID" value="CAF1107782.1"/>
    <property type="molecule type" value="Genomic_DNA"/>
</dbReference>
<feature type="region of interest" description="Disordered" evidence="1">
    <location>
        <begin position="12"/>
        <end position="32"/>
    </location>
</feature>
<evidence type="ECO:0000313" key="2">
    <source>
        <dbReference type="EMBL" id="CAF1107782.1"/>
    </source>
</evidence>
<proteinExistence type="predicted"/>
<keyword evidence="4" id="KW-1185">Reference proteome</keyword>
<comment type="caution">
    <text evidence="2">The sequence shown here is derived from an EMBL/GenBank/DDBJ whole genome shotgun (WGS) entry which is preliminary data.</text>
</comment>
<feature type="compositionally biased region" description="Acidic residues" evidence="1">
    <location>
        <begin position="21"/>
        <end position="32"/>
    </location>
</feature>
<protein>
    <submittedName>
        <fullName evidence="2">Uncharacterized protein</fullName>
    </submittedName>
</protein>
<accession>A0A814PLL7</accession>
<dbReference type="Proteomes" id="UP000663829">
    <property type="component" value="Unassembled WGS sequence"/>
</dbReference>
<reference evidence="2" key="1">
    <citation type="submission" date="2021-02" db="EMBL/GenBank/DDBJ databases">
        <authorList>
            <person name="Nowell W R."/>
        </authorList>
    </citation>
    <scope>NUCLEOTIDE SEQUENCE</scope>
</reference>